<dbReference type="HOGENOM" id="CLU_201601_0_0_9"/>
<protein>
    <submittedName>
        <fullName evidence="2">Uncharacterized protein</fullName>
    </submittedName>
</protein>
<gene>
    <name evidence="2" type="ordered locus">BCQ_1503</name>
</gene>
<dbReference type="AlphaFoldDB" id="B9IV20"/>
<evidence type="ECO:0000256" key="1">
    <source>
        <dbReference type="SAM" id="Phobius"/>
    </source>
</evidence>
<keyword evidence="1" id="KW-0812">Transmembrane</keyword>
<dbReference type="Proteomes" id="UP000000441">
    <property type="component" value="Chromosome"/>
</dbReference>
<sequence>MPIVYGVNYMNTQLQQEIQEARETFIGRIFTFGGSVLFLIGSFLAVITAYKAYNRLLNTPTT</sequence>
<dbReference type="KEGG" id="bcq:BCQ_1503"/>
<reference evidence="2 3" key="1">
    <citation type="journal article" date="2009" name="J. Bacteriol.">
        <title>Complete genome sequence of the extremophilic Bacillus cereus strain Q1 with industrial applications.</title>
        <authorList>
            <person name="Xiong Z."/>
            <person name="Jiang Y."/>
            <person name="Qi D."/>
            <person name="Lu H."/>
            <person name="Yang F."/>
            <person name="Yang J."/>
            <person name="Chen L."/>
            <person name="Sun L."/>
            <person name="Xu X."/>
            <person name="Xue Y."/>
            <person name="Zhu Y."/>
            <person name="Jin Q."/>
        </authorList>
    </citation>
    <scope>NUCLEOTIDE SEQUENCE [LARGE SCALE GENOMIC DNA]</scope>
    <source>
        <strain evidence="2 3">Q1</strain>
    </source>
</reference>
<proteinExistence type="predicted"/>
<keyword evidence="1" id="KW-1133">Transmembrane helix</keyword>
<accession>B9IV20</accession>
<keyword evidence="1" id="KW-0472">Membrane</keyword>
<organism evidence="2 3">
    <name type="scientific">Bacillus cereus (strain Q1)</name>
    <dbReference type="NCBI Taxonomy" id="361100"/>
    <lineage>
        <taxon>Bacteria</taxon>
        <taxon>Bacillati</taxon>
        <taxon>Bacillota</taxon>
        <taxon>Bacilli</taxon>
        <taxon>Bacillales</taxon>
        <taxon>Bacillaceae</taxon>
        <taxon>Bacillus</taxon>
        <taxon>Bacillus cereus group</taxon>
    </lineage>
</organism>
<evidence type="ECO:0000313" key="2">
    <source>
        <dbReference type="EMBL" id="ACM11931.1"/>
    </source>
</evidence>
<evidence type="ECO:0000313" key="3">
    <source>
        <dbReference type="Proteomes" id="UP000000441"/>
    </source>
</evidence>
<feature type="transmembrane region" description="Helical" evidence="1">
    <location>
        <begin position="29"/>
        <end position="50"/>
    </location>
</feature>
<name>B9IV20_BACCQ</name>
<dbReference type="EMBL" id="CP000227">
    <property type="protein sequence ID" value="ACM11931.1"/>
    <property type="molecule type" value="Genomic_DNA"/>
</dbReference>